<dbReference type="RefSeq" id="WP_098442655.1">
    <property type="nucleotide sequence ID" value="NZ_WMEY01000005.1"/>
</dbReference>
<reference evidence="2 3" key="1">
    <citation type="submission" date="2019-11" db="EMBL/GenBank/DDBJ databases">
        <title>Genome sequences of 17 halophilic strains isolated from different environments.</title>
        <authorList>
            <person name="Furrow R.E."/>
        </authorList>
    </citation>
    <scope>NUCLEOTIDE SEQUENCE [LARGE SCALE GENOMIC DNA]</scope>
    <source>
        <strain evidence="2 3">22506_14_FS</strain>
    </source>
</reference>
<name>A0A845F336_9BACL</name>
<comment type="caution">
    <text evidence="2">The sequence shown here is derived from an EMBL/GenBank/DDBJ whole genome shotgun (WGS) entry which is preliminary data.</text>
</comment>
<keyword evidence="1" id="KW-0812">Transmembrane</keyword>
<accession>A0A845F336</accession>
<protein>
    <submittedName>
        <fullName evidence="2">Uncharacterized protein</fullName>
    </submittedName>
</protein>
<feature type="transmembrane region" description="Helical" evidence="1">
    <location>
        <begin position="38"/>
        <end position="57"/>
    </location>
</feature>
<proteinExistence type="predicted"/>
<dbReference type="AlphaFoldDB" id="A0A845F336"/>
<keyword evidence="1" id="KW-1133">Transmembrane helix</keyword>
<sequence>MEPNKNLLLKPYWIINLLGLLLFVLIGMILVVNDHLTAFTIVAVCYGFFMLIGHSLYRSYRK</sequence>
<evidence type="ECO:0000256" key="1">
    <source>
        <dbReference type="SAM" id="Phobius"/>
    </source>
</evidence>
<feature type="transmembrane region" description="Helical" evidence="1">
    <location>
        <begin position="12"/>
        <end position="32"/>
    </location>
</feature>
<evidence type="ECO:0000313" key="2">
    <source>
        <dbReference type="EMBL" id="MYL65096.1"/>
    </source>
</evidence>
<dbReference type="EMBL" id="WMEY01000005">
    <property type="protein sequence ID" value="MYL65096.1"/>
    <property type="molecule type" value="Genomic_DNA"/>
</dbReference>
<organism evidence="2 3">
    <name type="scientific">Guptibacillus hwajinpoensis</name>
    <dbReference type="NCBI Taxonomy" id="208199"/>
    <lineage>
        <taxon>Bacteria</taxon>
        <taxon>Bacillati</taxon>
        <taxon>Bacillota</taxon>
        <taxon>Bacilli</taxon>
        <taxon>Bacillales</taxon>
        <taxon>Guptibacillaceae</taxon>
        <taxon>Guptibacillus</taxon>
    </lineage>
</organism>
<keyword evidence="1" id="KW-0472">Membrane</keyword>
<gene>
    <name evidence="2" type="ORF">GLW07_17195</name>
</gene>
<evidence type="ECO:0000313" key="3">
    <source>
        <dbReference type="Proteomes" id="UP000447833"/>
    </source>
</evidence>
<dbReference type="Proteomes" id="UP000447833">
    <property type="component" value="Unassembled WGS sequence"/>
</dbReference>